<dbReference type="EMBL" id="CP001843">
    <property type="protein sequence ID" value="AEF85554.1"/>
    <property type="molecule type" value="Genomic_DNA"/>
</dbReference>
<keyword evidence="2" id="KW-1185">Reference proteome</keyword>
<dbReference type="AlphaFoldDB" id="F5YJA4"/>
<reference evidence="1 2" key="2">
    <citation type="journal article" date="2011" name="ISME J.">
        <title>RNA-seq reveals cooperative metabolic interactions between two termite-gut spirochete species in co-culture.</title>
        <authorList>
            <person name="Rosenthal A.Z."/>
            <person name="Matson E.G."/>
            <person name="Eldar A."/>
            <person name="Leadbetter J.R."/>
        </authorList>
    </citation>
    <scope>NUCLEOTIDE SEQUENCE [LARGE SCALE GENOMIC DNA]</scope>
    <source>
        <strain evidence="2">ATCC BAA-887 / DSM 12427 / ZAS-2</strain>
    </source>
</reference>
<protein>
    <submittedName>
        <fullName evidence="1">Uncharacterized protein</fullName>
    </submittedName>
</protein>
<evidence type="ECO:0000313" key="2">
    <source>
        <dbReference type="Proteomes" id="UP000009223"/>
    </source>
</evidence>
<sequence>MGLEEKLQKNFQKAWPCKRGIAKKIPETASGFAPADRAARNCRGRVCGAAFNPGCIP</sequence>
<reference evidence="2" key="1">
    <citation type="submission" date="2009-12" db="EMBL/GenBank/DDBJ databases">
        <title>Complete sequence of Treponema primitia strain ZAS-2.</title>
        <authorList>
            <person name="Tetu S.G."/>
            <person name="Matson E."/>
            <person name="Ren Q."/>
            <person name="Seshadri R."/>
            <person name="Elbourne L."/>
            <person name="Hassan K.A."/>
            <person name="Durkin A."/>
            <person name="Radune D."/>
            <person name="Mohamoud Y."/>
            <person name="Shay R."/>
            <person name="Jin S."/>
            <person name="Zhang X."/>
            <person name="Lucey K."/>
            <person name="Ballor N.R."/>
            <person name="Ottesen E."/>
            <person name="Rosenthal R."/>
            <person name="Allen A."/>
            <person name="Leadbetter J.R."/>
            <person name="Paulsen I.T."/>
        </authorList>
    </citation>
    <scope>NUCLEOTIDE SEQUENCE [LARGE SCALE GENOMIC DNA]</scope>
    <source>
        <strain evidence="2">ATCC BAA-887 / DSM 12427 / ZAS-2</strain>
    </source>
</reference>
<proteinExistence type="predicted"/>
<dbReference type="KEGG" id="tpi:TREPR_0792"/>
<dbReference type="STRING" id="545694.TREPR_0792"/>
<dbReference type="HOGENOM" id="CLU_2995373_0_0_12"/>
<evidence type="ECO:0000313" key="1">
    <source>
        <dbReference type="EMBL" id="AEF85554.1"/>
    </source>
</evidence>
<gene>
    <name evidence="1" type="ordered locus">TREPR_0792</name>
</gene>
<dbReference type="Proteomes" id="UP000009223">
    <property type="component" value="Chromosome"/>
</dbReference>
<accession>F5YJA4</accession>
<organism evidence="1 2">
    <name type="scientific">Treponema primitia (strain ATCC BAA-887 / DSM 12427 / ZAS-2)</name>
    <dbReference type="NCBI Taxonomy" id="545694"/>
    <lineage>
        <taxon>Bacteria</taxon>
        <taxon>Pseudomonadati</taxon>
        <taxon>Spirochaetota</taxon>
        <taxon>Spirochaetia</taxon>
        <taxon>Spirochaetales</taxon>
        <taxon>Treponemataceae</taxon>
        <taxon>Treponema</taxon>
    </lineage>
</organism>
<name>F5YJA4_TREPZ</name>